<accession>A0ABX1X131</accession>
<keyword evidence="4" id="KW-1134">Transmembrane beta strand</keyword>
<comment type="similarity">
    <text evidence="2">Belongs to the outer membrane factor (OMF) (TC 1.B.17) family.</text>
</comment>
<dbReference type="RefSeq" id="WP_171597280.1">
    <property type="nucleotide sequence ID" value="NZ_RZNH01000049.1"/>
</dbReference>
<keyword evidence="3" id="KW-0813">Transport</keyword>
<dbReference type="Gene3D" id="1.20.1600.10">
    <property type="entry name" value="Outer membrane efflux proteins (OEP)"/>
    <property type="match status" value="1"/>
</dbReference>
<comment type="caution">
    <text evidence="9">The sequence shown here is derived from an EMBL/GenBank/DDBJ whole genome shotgun (WGS) entry which is preliminary data.</text>
</comment>
<reference evidence="9 10" key="1">
    <citation type="submission" date="2018-12" db="EMBL/GenBank/DDBJ databases">
        <title>Marinifilum JC070 sp. nov., a marine bacterium isolated from Yongle Blue Hole in the South China Sea.</title>
        <authorList>
            <person name="Fu T."/>
        </authorList>
    </citation>
    <scope>NUCLEOTIDE SEQUENCE [LARGE SCALE GENOMIC DNA]</scope>
    <source>
        <strain evidence="9 10">JC070</strain>
    </source>
</reference>
<protein>
    <submittedName>
        <fullName evidence="9">TolC family protein</fullName>
    </submittedName>
</protein>
<keyword evidence="8" id="KW-0732">Signal</keyword>
<evidence type="ECO:0000256" key="4">
    <source>
        <dbReference type="ARBA" id="ARBA00022452"/>
    </source>
</evidence>
<keyword evidence="7" id="KW-0998">Cell outer membrane</keyword>
<feature type="chain" id="PRO_5047544366" evidence="8">
    <location>
        <begin position="22"/>
        <end position="494"/>
    </location>
</feature>
<keyword evidence="10" id="KW-1185">Reference proteome</keyword>
<evidence type="ECO:0000256" key="7">
    <source>
        <dbReference type="ARBA" id="ARBA00023237"/>
    </source>
</evidence>
<organism evidence="9 10">
    <name type="scientific">Marinifilum caeruleilacunae</name>
    <dbReference type="NCBI Taxonomy" id="2499076"/>
    <lineage>
        <taxon>Bacteria</taxon>
        <taxon>Pseudomonadati</taxon>
        <taxon>Bacteroidota</taxon>
        <taxon>Bacteroidia</taxon>
        <taxon>Marinilabiliales</taxon>
        <taxon>Marinifilaceae</taxon>
    </lineage>
</organism>
<gene>
    <name evidence="9" type="ORF">ELS83_19650</name>
</gene>
<dbReference type="Pfam" id="PF02321">
    <property type="entry name" value="OEP"/>
    <property type="match status" value="1"/>
</dbReference>
<evidence type="ECO:0000256" key="5">
    <source>
        <dbReference type="ARBA" id="ARBA00022692"/>
    </source>
</evidence>
<dbReference type="InterPro" id="IPR051906">
    <property type="entry name" value="TolC-like"/>
</dbReference>
<dbReference type="SUPFAM" id="SSF56954">
    <property type="entry name" value="Outer membrane efflux proteins (OEP)"/>
    <property type="match status" value="1"/>
</dbReference>
<dbReference type="PANTHER" id="PTHR30026:SF20">
    <property type="entry name" value="OUTER MEMBRANE PROTEIN TOLC"/>
    <property type="match status" value="1"/>
</dbReference>
<evidence type="ECO:0000313" key="9">
    <source>
        <dbReference type="EMBL" id="NOU62019.1"/>
    </source>
</evidence>
<name>A0ABX1X131_9BACT</name>
<evidence type="ECO:0000256" key="1">
    <source>
        <dbReference type="ARBA" id="ARBA00004442"/>
    </source>
</evidence>
<dbReference type="Proteomes" id="UP000732105">
    <property type="component" value="Unassembled WGS sequence"/>
</dbReference>
<evidence type="ECO:0000256" key="3">
    <source>
        <dbReference type="ARBA" id="ARBA00022448"/>
    </source>
</evidence>
<feature type="signal peptide" evidence="8">
    <location>
        <begin position="1"/>
        <end position="21"/>
    </location>
</feature>
<proteinExistence type="inferred from homology"/>
<evidence type="ECO:0000256" key="2">
    <source>
        <dbReference type="ARBA" id="ARBA00007613"/>
    </source>
</evidence>
<keyword evidence="6" id="KW-0472">Membrane</keyword>
<dbReference type="PANTHER" id="PTHR30026">
    <property type="entry name" value="OUTER MEMBRANE PROTEIN TOLC"/>
    <property type="match status" value="1"/>
</dbReference>
<evidence type="ECO:0000256" key="6">
    <source>
        <dbReference type="ARBA" id="ARBA00023136"/>
    </source>
</evidence>
<dbReference type="EMBL" id="RZNH01000049">
    <property type="protein sequence ID" value="NOU62019.1"/>
    <property type="molecule type" value="Genomic_DNA"/>
</dbReference>
<keyword evidence="5" id="KW-0812">Transmembrane</keyword>
<evidence type="ECO:0000313" key="10">
    <source>
        <dbReference type="Proteomes" id="UP000732105"/>
    </source>
</evidence>
<dbReference type="InterPro" id="IPR003423">
    <property type="entry name" value="OMP_efflux"/>
</dbReference>
<sequence length="494" mass="57444">MKLKLIISTYLFMLLWHNSLAQQNKMSLEQVLDLAQTKSLDAFLQKNMFQARQWEYKSYLADRLPNLSLGMTPFDYNRSFVSRYNSVNNQDEFKEQQSLYSYARMSLSQNLSFTGGTIYVDSDFGRLQNYGDTDSRSYTTTPVRIGLIQPLFAYNEQKWMSKLAPLKFAKAKKEYISNTQVINLKAIELFFNQVLASLNEQIASTNKKNSSLLYDIGKKRFEIAAIKESELLNLELNVLQANIELVKSEKLLQQACFDLNLFLDIDKEFVHKLILPENISNLSIDAGLAMDLALKNNPLLLEEKQNQIQAEMEVEKTKKESRFQATLNASYGLNQQAESLKSAYEKPLDQQKVKFSVEIPLLDWGKRRGKYKMALSDSEVIRLQAKQREMDFAQEVSQKVIDFNLQKSLVDNSKRAAIVAQKSYDVNLQLFKDGKLTVLELDDALRKQSAAQKDYLNHLKDYWLYYYSIQQYTLYDFRAKTELEKLFETRLREM</sequence>
<evidence type="ECO:0000256" key="8">
    <source>
        <dbReference type="SAM" id="SignalP"/>
    </source>
</evidence>
<comment type="subcellular location">
    <subcellularLocation>
        <location evidence="1">Cell outer membrane</location>
    </subcellularLocation>
</comment>